<comment type="caution">
    <text evidence="2">The sequence shown here is derived from an EMBL/GenBank/DDBJ whole genome shotgun (WGS) entry which is preliminary data.</text>
</comment>
<feature type="domain" description="DUF559" evidence="1">
    <location>
        <begin position="12"/>
        <end position="116"/>
    </location>
</feature>
<dbReference type="PANTHER" id="PTHR38590:SF1">
    <property type="entry name" value="BLL0828 PROTEIN"/>
    <property type="match status" value="1"/>
</dbReference>
<dbReference type="SUPFAM" id="SSF52980">
    <property type="entry name" value="Restriction endonuclease-like"/>
    <property type="match status" value="1"/>
</dbReference>
<gene>
    <name evidence="2" type="ORF">A2318_01660</name>
</gene>
<reference evidence="2 3" key="1">
    <citation type="journal article" date="2016" name="Nat. Commun.">
        <title>Thousands of microbial genomes shed light on interconnected biogeochemical processes in an aquifer system.</title>
        <authorList>
            <person name="Anantharaman K."/>
            <person name="Brown C.T."/>
            <person name="Hug L.A."/>
            <person name="Sharon I."/>
            <person name="Castelle C.J."/>
            <person name="Probst A.J."/>
            <person name="Thomas B.C."/>
            <person name="Singh A."/>
            <person name="Wilkins M.J."/>
            <person name="Karaoz U."/>
            <person name="Brodie E.L."/>
            <person name="Williams K.H."/>
            <person name="Hubbard S.S."/>
            <person name="Banfield J.F."/>
        </authorList>
    </citation>
    <scope>NUCLEOTIDE SEQUENCE [LARGE SCALE GENOMIC DNA]</scope>
</reference>
<evidence type="ECO:0000313" key="2">
    <source>
        <dbReference type="EMBL" id="OGL97467.1"/>
    </source>
</evidence>
<dbReference type="CDD" id="cd01038">
    <property type="entry name" value="Endonuclease_DUF559"/>
    <property type="match status" value="1"/>
</dbReference>
<dbReference type="EMBL" id="MGFD01000046">
    <property type="protein sequence ID" value="OGL97467.1"/>
    <property type="molecule type" value="Genomic_DNA"/>
</dbReference>
<dbReference type="Pfam" id="PF04480">
    <property type="entry name" value="DUF559"/>
    <property type="match status" value="1"/>
</dbReference>
<dbReference type="STRING" id="1802421.A2318_01660"/>
<dbReference type="InterPro" id="IPR007569">
    <property type="entry name" value="DUF559"/>
</dbReference>
<accession>A0A1F7W5I3</accession>
<dbReference type="InterPro" id="IPR047216">
    <property type="entry name" value="Endonuclease_DUF559_bact"/>
</dbReference>
<dbReference type="PANTHER" id="PTHR38590">
    <property type="entry name" value="BLL0828 PROTEIN"/>
    <property type="match status" value="1"/>
</dbReference>
<organism evidence="2 3">
    <name type="scientific">Candidatus Uhrbacteria bacterium RIFOXYB2_FULL_45_11</name>
    <dbReference type="NCBI Taxonomy" id="1802421"/>
    <lineage>
        <taxon>Bacteria</taxon>
        <taxon>Candidatus Uhriibacteriota</taxon>
    </lineage>
</organism>
<dbReference type="Proteomes" id="UP000177331">
    <property type="component" value="Unassembled WGS sequence"/>
</dbReference>
<proteinExistence type="predicted"/>
<evidence type="ECO:0000313" key="3">
    <source>
        <dbReference type="Proteomes" id="UP000177331"/>
    </source>
</evidence>
<dbReference type="InterPro" id="IPR011335">
    <property type="entry name" value="Restrct_endonuc-II-like"/>
</dbReference>
<name>A0A1F7W5I3_9BACT</name>
<protein>
    <recommendedName>
        <fullName evidence="1">DUF559 domain-containing protein</fullName>
    </recommendedName>
</protein>
<dbReference type="Gene3D" id="3.40.960.10">
    <property type="entry name" value="VSR Endonuclease"/>
    <property type="match status" value="1"/>
</dbReference>
<evidence type="ECO:0000259" key="1">
    <source>
        <dbReference type="Pfam" id="PF04480"/>
    </source>
</evidence>
<dbReference type="AlphaFoldDB" id="A0A1F7W5I3"/>
<sequence length="124" mass="14684">MGLYFNHPNYREARRELRHDQTFSEKLFWNCIRANQLGVHFRRQYSVQKYILDFYCSKLKLAIELDGAVHFTDEAKGYDEERTVVLNGFGIEVVRFTNDEIASDLDRVIEKIKAIVEKKRLGHT</sequence>